<dbReference type="SUPFAM" id="SSF52113">
    <property type="entry name" value="BRCT domain"/>
    <property type="match status" value="1"/>
</dbReference>
<dbReference type="CDD" id="cd17748">
    <property type="entry name" value="BRCT_DNA_ligase_like"/>
    <property type="match status" value="1"/>
</dbReference>
<name>A0A6M4Y9D7_AERME</name>
<dbReference type="AlphaFoldDB" id="A0A6M4Y9D7"/>
<dbReference type="GO" id="GO:0016874">
    <property type="term" value="F:ligase activity"/>
    <property type="evidence" value="ECO:0007669"/>
    <property type="project" value="UniProtKB-KW"/>
</dbReference>
<dbReference type="RefSeq" id="WP_171275981.1">
    <property type="nucleotide sequence ID" value="NZ_CAWPJG010000001.1"/>
</dbReference>
<dbReference type="Proteomes" id="UP000501427">
    <property type="component" value="Chromosome"/>
</dbReference>
<gene>
    <name evidence="1" type="ORF">E4184_09670</name>
</gene>
<evidence type="ECO:0000313" key="2">
    <source>
        <dbReference type="Proteomes" id="UP000501427"/>
    </source>
</evidence>
<accession>A0A6M4Y9D7</accession>
<sequence length="305" mass="34414">MTALDRNGQPLGNYNASRNRDKLLNNLTGILDGIVADGLIEEQEVLYLDTWLKECAGSRDWVLRELSKTVSDVLADGVITEDEKLHLMGVIPQFMESLRHLPGVDFYSQESDKLLLEGLCKGMAGDQHLSDAEIRYMKWWMTQNSMLRAHYPGKQLYQTVERILEDGVITEEEREELHQQVLLFVGNPFEQGAVDGMATRLAVSELTIDSLAGQGVCFTGAFLSGTRNQCQESAMNLGAIPHKTVTKEVDYLIIGELCSRDWRYSSYGRKIEKAMKQQEKGHHIKIVTEEAWLEYVEAIDGAIED</sequence>
<organism evidence="1 2">
    <name type="scientific">Aeromonas media</name>
    <dbReference type="NCBI Taxonomy" id="651"/>
    <lineage>
        <taxon>Bacteria</taxon>
        <taxon>Pseudomonadati</taxon>
        <taxon>Pseudomonadota</taxon>
        <taxon>Gammaproteobacteria</taxon>
        <taxon>Aeromonadales</taxon>
        <taxon>Aeromonadaceae</taxon>
        <taxon>Aeromonas</taxon>
    </lineage>
</organism>
<evidence type="ECO:0000313" key="1">
    <source>
        <dbReference type="EMBL" id="QJT21669.1"/>
    </source>
</evidence>
<dbReference type="InterPro" id="IPR036420">
    <property type="entry name" value="BRCT_dom_sf"/>
</dbReference>
<proteinExistence type="predicted"/>
<protein>
    <submittedName>
        <fullName evidence="1">NAD-dependent DNA ligase</fullName>
    </submittedName>
</protein>
<keyword evidence="1" id="KW-0436">Ligase</keyword>
<reference evidence="1 2" key="1">
    <citation type="submission" date="2019-03" db="EMBL/GenBank/DDBJ databases">
        <title>Novel transposon Tn6433 accelerates the dissemination of tet(E) in Aeromonas from aerobic biofilm under oxytetracycline stress.</title>
        <authorList>
            <person name="Shi Y."/>
            <person name="Tian Z."/>
            <person name="Zhang Y."/>
            <person name="Zhang H."/>
            <person name="Yang M."/>
        </authorList>
    </citation>
    <scope>NUCLEOTIDE SEQUENCE [LARGE SCALE GENOMIC DNA]</scope>
    <source>
        <strain evidence="1 2">T0.1-19</strain>
    </source>
</reference>
<dbReference type="EMBL" id="CP038441">
    <property type="protein sequence ID" value="QJT21669.1"/>
    <property type="molecule type" value="Genomic_DNA"/>
</dbReference>
<dbReference type="Gene3D" id="3.40.50.10190">
    <property type="entry name" value="BRCT domain"/>
    <property type="match status" value="1"/>
</dbReference>